<evidence type="ECO:0000256" key="1">
    <source>
        <dbReference type="SAM" id="MobiDB-lite"/>
    </source>
</evidence>
<evidence type="ECO:0000313" key="3">
    <source>
        <dbReference type="Proteomes" id="UP000182444"/>
    </source>
</evidence>
<dbReference type="GeneID" id="94583604"/>
<feature type="region of interest" description="Disordered" evidence="1">
    <location>
        <begin position="117"/>
        <end position="138"/>
    </location>
</feature>
<dbReference type="VEuPathDB" id="FungiDB:YALI1_E16956g"/>
<reference evidence="2 3" key="1">
    <citation type="journal article" date="2016" name="PLoS ONE">
        <title>Sequence Assembly of Yarrowia lipolytica Strain W29/CLIB89 Shows Transposable Element Diversity.</title>
        <authorList>
            <person name="Magnan C."/>
            <person name="Yu J."/>
            <person name="Chang I."/>
            <person name="Jahn E."/>
            <person name="Kanomata Y."/>
            <person name="Wu J."/>
            <person name="Zeller M."/>
            <person name="Oakes M."/>
            <person name="Baldi P."/>
            <person name="Sandmeyer S."/>
        </authorList>
    </citation>
    <scope>NUCLEOTIDE SEQUENCE [LARGE SCALE GENOMIC DNA]</scope>
    <source>
        <strain evidence="3">CLIB89(W29)</strain>
    </source>
</reference>
<evidence type="ECO:0000313" key="2">
    <source>
        <dbReference type="EMBL" id="AOW05391.1"/>
    </source>
</evidence>
<sequence>MSRLNRSIFSLLGLGKTPHVCSKATEGHVERKSIPARAARWTCGRDHPPPGWGRPCVGADRRENHSKIAQIIIPSLTVAAHLYFPACAPLRPDTHCLFLTCVNGWRGCRHRIPDPVGSANGARNQPYNHRKKHAPGNAKRMAALARRLPRRPLVEGRTMFVI</sequence>
<dbReference type="Proteomes" id="UP000182444">
    <property type="component" value="Chromosome 1E"/>
</dbReference>
<protein>
    <submittedName>
        <fullName evidence="2">Uncharacterized protein</fullName>
    </submittedName>
</protein>
<gene>
    <name evidence="2" type="ORF">YALI1_E16956g</name>
</gene>
<accession>A0A1D8NIC8</accession>
<dbReference type="RefSeq" id="XP_068139098.1">
    <property type="nucleotide sequence ID" value="XM_068282997.1"/>
</dbReference>
<proteinExistence type="predicted"/>
<name>A0A1D8NIC8_YARLL</name>
<dbReference type="EMBL" id="CP017557">
    <property type="protein sequence ID" value="AOW05391.1"/>
    <property type="molecule type" value="Genomic_DNA"/>
</dbReference>
<dbReference type="AlphaFoldDB" id="A0A1D8NIC8"/>
<organism evidence="2 3">
    <name type="scientific">Yarrowia lipolytica</name>
    <name type="common">Candida lipolytica</name>
    <dbReference type="NCBI Taxonomy" id="4952"/>
    <lineage>
        <taxon>Eukaryota</taxon>
        <taxon>Fungi</taxon>
        <taxon>Dikarya</taxon>
        <taxon>Ascomycota</taxon>
        <taxon>Saccharomycotina</taxon>
        <taxon>Dipodascomycetes</taxon>
        <taxon>Dipodascales</taxon>
        <taxon>Dipodascales incertae sedis</taxon>
        <taxon>Yarrowia</taxon>
    </lineage>
</organism>